<protein>
    <recommendedName>
        <fullName evidence="1">F-box domain-containing protein</fullName>
    </recommendedName>
</protein>
<evidence type="ECO:0000313" key="2">
    <source>
        <dbReference type="EMBL" id="KAK6500930.1"/>
    </source>
</evidence>
<accession>A0AAN8RIY7</accession>
<organism evidence="2 3">
    <name type="scientific">Arthrobotrys conoides</name>
    <dbReference type="NCBI Taxonomy" id="74498"/>
    <lineage>
        <taxon>Eukaryota</taxon>
        <taxon>Fungi</taxon>
        <taxon>Dikarya</taxon>
        <taxon>Ascomycota</taxon>
        <taxon>Pezizomycotina</taxon>
        <taxon>Orbiliomycetes</taxon>
        <taxon>Orbiliales</taxon>
        <taxon>Orbiliaceae</taxon>
        <taxon>Arthrobotrys</taxon>
    </lineage>
</organism>
<keyword evidence="3" id="KW-1185">Reference proteome</keyword>
<dbReference type="EMBL" id="JAVHJM010000012">
    <property type="protein sequence ID" value="KAK6500930.1"/>
    <property type="molecule type" value="Genomic_DNA"/>
</dbReference>
<comment type="caution">
    <text evidence="2">The sequence shown here is derived from an EMBL/GenBank/DDBJ whole genome shotgun (WGS) entry which is preliminary data.</text>
</comment>
<reference evidence="2 3" key="1">
    <citation type="submission" date="2019-10" db="EMBL/GenBank/DDBJ databases">
        <authorList>
            <person name="Palmer J.M."/>
        </authorList>
    </citation>
    <scope>NUCLEOTIDE SEQUENCE [LARGE SCALE GENOMIC DNA]</scope>
    <source>
        <strain evidence="2 3">TWF506</strain>
    </source>
</reference>
<feature type="domain" description="F-box" evidence="1">
    <location>
        <begin position="6"/>
        <end position="39"/>
    </location>
</feature>
<name>A0AAN8RIY7_9PEZI</name>
<dbReference type="AlphaFoldDB" id="A0AAN8RIY7"/>
<dbReference type="Proteomes" id="UP001307849">
    <property type="component" value="Unassembled WGS sequence"/>
</dbReference>
<evidence type="ECO:0000259" key="1">
    <source>
        <dbReference type="Pfam" id="PF00646"/>
    </source>
</evidence>
<gene>
    <name evidence="2" type="ORF">TWF506_003688</name>
</gene>
<proteinExistence type="predicted"/>
<sequence>MPRLELLDMPLEVVTNIFLLLPGKDQKCLALTCTAVLNIVAPKLYHTVRLFYDEPQKDGKLSGLPRLDDIEHLVSSPRFPLGYAKCLSIERKESESDASNSKRKLWISKREQTELTETADKAIELILRRFNKGQLESIKSVYRSGCCI</sequence>
<dbReference type="InterPro" id="IPR001810">
    <property type="entry name" value="F-box_dom"/>
</dbReference>
<evidence type="ECO:0000313" key="3">
    <source>
        <dbReference type="Proteomes" id="UP001307849"/>
    </source>
</evidence>
<dbReference type="Pfam" id="PF00646">
    <property type="entry name" value="F-box"/>
    <property type="match status" value="1"/>
</dbReference>